<dbReference type="Proteomes" id="UP001174997">
    <property type="component" value="Unassembled WGS sequence"/>
</dbReference>
<dbReference type="EMBL" id="JAULSY010000096">
    <property type="protein sequence ID" value="KAK0666042.1"/>
    <property type="molecule type" value="Genomic_DNA"/>
</dbReference>
<sequence>MSAEPPLCARCSRSVHLLATDPNSEVGRRIIQANNFLELERSCAAGCPFCKLIRQQLVYGERGRTSSIGDLRSASAPVIVHLSDYAIRISSPAHPGYDYIYYLEAETTLLDRNRQDESQNDPDDLTSHSGGDTGTIHSLQSDEGLDAVVAIARGWISNCLDHHVGCSLLGTAHGSDRRVVPMLPTRVIDVGVEPGPPRPRLVVQGGSKRHSEYFTLSYSWGRGIAPQGRLTPRNLEAMQQGIDMSTLPKTIHDAVIFTKRMGVVRYIWVDALCIIQQDDDASDSSLHREDWASECANFGRYYTDALCTLAATGSSSSDEGLFLDRPALEYPAAAYTVQVQTSTGQREPVVIEPAVPNWWDCISRAPLTSRGWAMQERAMSPRILHFTKHAVFWECAELRACEFEAETSSRRIQWPCLPGEEPLNQLRLSQQPARTRLHDSWYDLAGLYSWCQFTFPSDRLPALSGLAKQVQAMCNRTEDDLDPQPHPKYHAGLWEGTVHHAIAWYSAWDADNSIFTRARQQKDTGSYIAPSWSWTCLRDGRLYVRFVQQPPRSVWLTFQDPPNILGQWHFPLEIIDIKVQHAGPDPMGGVSYGKLRVNGLLAHVDMLEWEVATSHRGHVLELSNADWSGEEHRLRIHLDSPMEEDNHPEGYSFPYKDFYCLLVAFGDEDILLGNQDPNLVGIQRIITAALALRPTGNTADGVQEYTRIGLVFVAKEVLFSAQEVKTVVDIV</sequence>
<feature type="compositionally biased region" description="Polar residues" evidence="1">
    <location>
        <begin position="127"/>
        <end position="138"/>
    </location>
</feature>
<dbReference type="AlphaFoldDB" id="A0AA39Z8F3"/>
<evidence type="ECO:0000256" key="1">
    <source>
        <dbReference type="SAM" id="MobiDB-lite"/>
    </source>
</evidence>
<gene>
    <name evidence="3" type="ORF">QBC41DRAFT_358411</name>
</gene>
<keyword evidence="4" id="KW-1185">Reference proteome</keyword>
<evidence type="ECO:0000259" key="2">
    <source>
        <dbReference type="Pfam" id="PF06985"/>
    </source>
</evidence>
<evidence type="ECO:0000313" key="3">
    <source>
        <dbReference type="EMBL" id="KAK0666042.1"/>
    </source>
</evidence>
<proteinExistence type="predicted"/>
<feature type="domain" description="Heterokaryon incompatibility" evidence="2">
    <location>
        <begin position="213"/>
        <end position="376"/>
    </location>
</feature>
<dbReference type="InterPro" id="IPR010730">
    <property type="entry name" value="HET"/>
</dbReference>
<evidence type="ECO:0000313" key="4">
    <source>
        <dbReference type="Proteomes" id="UP001174997"/>
    </source>
</evidence>
<name>A0AA39Z8F3_9PEZI</name>
<reference evidence="3" key="1">
    <citation type="submission" date="2023-06" db="EMBL/GenBank/DDBJ databases">
        <title>Genome-scale phylogeny and comparative genomics of the fungal order Sordariales.</title>
        <authorList>
            <consortium name="Lawrence Berkeley National Laboratory"/>
            <person name="Hensen N."/>
            <person name="Bonometti L."/>
            <person name="Westerberg I."/>
            <person name="Brannstrom I.O."/>
            <person name="Guillou S."/>
            <person name="Cros-Aarteil S."/>
            <person name="Calhoun S."/>
            <person name="Haridas S."/>
            <person name="Kuo A."/>
            <person name="Mondo S."/>
            <person name="Pangilinan J."/>
            <person name="Riley R."/>
            <person name="Labutti K."/>
            <person name="Andreopoulos B."/>
            <person name="Lipzen A."/>
            <person name="Chen C."/>
            <person name="Yanf M."/>
            <person name="Daum C."/>
            <person name="Ng V."/>
            <person name="Clum A."/>
            <person name="Steindorff A."/>
            <person name="Ohm R."/>
            <person name="Martin F."/>
            <person name="Silar P."/>
            <person name="Natvig D."/>
            <person name="Lalanne C."/>
            <person name="Gautier V."/>
            <person name="Ament-Velasquez S.L."/>
            <person name="Kruys A."/>
            <person name="Hutchinson M.I."/>
            <person name="Powell A.J."/>
            <person name="Barry K."/>
            <person name="Miller A.N."/>
            <person name="Grigoriev I.V."/>
            <person name="Debuchy R."/>
            <person name="Gladieux P."/>
            <person name="Thoren M.H."/>
            <person name="Johannesson H."/>
        </authorList>
    </citation>
    <scope>NUCLEOTIDE SEQUENCE</scope>
    <source>
        <strain evidence="3">CBS 307.81</strain>
    </source>
</reference>
<accession>A0AA39Z8F3</accession>
<dbReference type="PANTHER" id="PTHR33112:SF16">
    <property type="entry name" value="HETEROKARYON INCOMPATIBILITY DOMAIN-CONTAINING PROTEIN"/>
    <property type="match status" value="1"/>
</dbReference>
<comment type="caution">
    <text evidence="3">The sequence shown here is derived from an EMBL/GenBank/DDBJ whole genome shotgun (WGS) entry which is preliminary data.</text>
</comment>
<organism evidence="3 4">
    <name type="scientific">Cercophora samala</name>
    <dbReference type="NCBI Taxonomy" id="330535"/>
    <lineage>
        <taxon>Eukaryota</taxon>
        <taxon>Fungi</taxon>
        <taxon>Dikarya</taxon>
        <taxon>Ascomycota</taxon>
        <taxon>Pezizomycotina</taxon>
        <taxon>Sordariomycetes</taxon>
        <taxon>Sordariomycetidae</taxon>
        <taxon>Sordariales</taxon>
        <taxon>Lasiosphaeriaceae</taxon>
        <taxon>Cercophora</taxon>
    </lineage>
</organism>
<dbReference type="PANTHER" id="PTHR33112">
    <property type="entry name" value="DOMAIN PROTEIN, PUTATIVE-RELATED"/>
    <property type="match status" value="1"/>
</dbReference>
<dbReference type="Pfam" id="PF06985">
    <property type="entry name" value="HET"/>
    <property type="match status" value="1"/>
</dbReference>
<feature type="region of interest" description="Disordered" evidence="1">
    <location>
        <begin position="115"/>
        <end position="138"/>
    </location>
</feature>
<protein>
    <submittedName>
        <fullName evidence="3">Heterokaryon incompatibility protein</fullName>
    </submittedName>
</protein>